<keyword evidence="5" id="KW-0777">Teichoic acid biosynthesis</keyword>
<dbReference type="PANTHER" id="PTHR37316:SF3">
    <property type="entry name" value="TEICHOIC ACID GLYCEROL-PHOSPHATE TRANSFERASE"/>
    <property type="match status" value="1"/>
</dbReference>
<dbReference type="GO" id="GO:0047355">
    <property type="term" value="F:CDP-glycerol glycerophosphotransferase activity"/>
    <property type="evidence" value="ECO:0007669"/>
    <property type="project" value="InterPro"/>
</dbReference>
<dbReference type="InterPro" id="IPR043149">
    <property type="entry name" value="TagF_N"/>
</dbReference>
<evidence type="ECO:0000256" key="1">
    <source>
        <dbReference type="ARBA" id="ARBA00004202"/>
    </source>
</evidence>
<evidence type="ECO:0000313" key="7">
    <source>
        <dbReference type="EMBL" id="SUZ99630.1"/>
    </source>
</evidence>
<dbReference type="InterPro" id="IPR051612">
    <property type="entry name" value="Teichoic_Acid_Biosynth"/>
</dbReference>
<keyword evidence="4" id="KW-0808">Transferase</keyword>
<dbReference type="InterPro" id="IPR043148">
    <property type="entry name" value="TagF_C"/>
</dbReference>
<evidence type="ECO:0000256" key="4">
    <source>
        <dbReference type="ARBA" id="ARBA00022679"/>
    </source>
</evidence>
<evidence type="ECO:0000256" key="3">
    <source>
        <dbReference type="ARBA" id="ARBA00022475"/>
    </source>
</evidence>
<accession>A0A381S6E8</accession>
<dbReference type="EMBL" id="UINC01002722">
    <property type="protein sequence ID" value="SUZ99630.1"/>
    <property type="molecule type" value="Genomic_DNA"/>
</dbReference>
<evidence type="ECO:0000256" key="5">
    <source>
        <dbReference type="ARBA" id="ARBA00022944"/>
    </source>
</evidence>
<evidence type="ECO:0000256" key="6">
    <source>
        <dbReference type="ARBA" id="ARBA00023136"/>
    </source>
</evidence>
<dbReference type="Pfam" id="PF04464">
    <property type="entry name" value="Glyphos_transf"/>
    <property type="match status" value="1"/>
</dbReference>
<dbReference type="Gene3D" id="3.40.50.12580">
    <property type="match status" value="1"/>
</dbReference>
<dbReference type="SUPFAM" id="SSF53756">
    <property type="entry name" value="UDP-Glycosyltransferase/glycogen phosphorylase"/>
    <property type="match status" value="1"/>
</dbReference>
<sequence length="348" mass="40638">MNIYYYSHQVYQLSFAIQLYKQLGGFFLVRKLNRKLRLKWYFRKSQRKNAIDSIIEKPPKVILKNIKKLTGLKGVIISYSNTPIICSDNGCIKIFMGHGSGDKKYGGSVKTLTTYDFHFITGKKHMAKLDDSDIHIPEEKLIKIGNPRFDELINGDINKDQYLKYLGVKDLTRKIILYAPTWKWGNGTLHLYFKNFSRQLSKDYSLIIRPHYFDRKYIPRMKRWLEKREIDNVYISNPANILTNDTMYDIAVSDILISDTSSITYEYLITQNPIVILNNNYTDLHEMPSTLDIKTIASVYNESPSISDFVTNTLKNHNPDSYKSMLDDCFYFNDGQSTKRITEFLQSV</sequence>
<organism evidence="7">
    <name type="scientific">marine metagenome</name>
    <dbReference type="NCBI Taxonomy" id="408172"/>
    <lineage>
        <taxon>unclassified sequences</taxon>
        <taxon>metagenomes</taxon>
        <taxon>ecological metagenomes</taxon>
    </lineage>
</organism>
<dbReference type="InterPro" id="IPR007554">
    <property type="entry name" value="Glycerophosphate_synth"/>
</dbReference>
<keyword evidence="3" id="KW-1003">Cell membrane</keyword>
<protein>
    <recommendedName>
        <fullName evidence="8">CDP-glycerol glycerophosphotransferase</fullName>
    </recommendedName>
</protein>
<comment type="subcellular location">
    <subcellularLocation>
        <location evidence="1">Cell membrane</location>
        <topology evidence="1">Peripheral membrane protein</topology>
    </subcellularLocation>
</comment>
<gene>
    <name evidence="7" type="ORF">METZ01_LOCUS52484</name>
</gene>
<dbReference type="PANTHER" id="PTHR37316">
    <property type="entry name" value="TEICHOIC ACID GLYCEROL-PHOSPHATE PRIMASE"/>
    <property type="match status" value="1"/>
</dbReference>
<dbReference type="GO" id="GO:0019350">
    <property type="term" value="P:teichoic acid biosynthetic process"/>
    <property type="evidence" value="ECO:0007669"/>
    <property type="project" value="UniProtKB-KW"/>
</dbReference>
<name>A0A381S6E8_9ZZZZ</name>
<dbReference type="Gene3D" id="3.40.50.11820">
    <property type="match status" value="1"/>
</dbReference>
<evidence type="ECO:0008006" key="8">
    <source>
        <dbReference type="Google" id="ProtNLM"/>
    </source>
</evidence>
<comment type="similarity">
    <text evidence="2">Belongs to the CDP-glycerol glycerophosphotransferase family.</text>
</comment>
<evidence type="ECO:0000256" key="2">
    <source>
        <dbReference type="ARBA" id="ARBA00010488"/>
    </source>
</evidence>
<proteinExistence type="inferred from homology"/>
<keyword evidence="6" id="KW-0472">Membrane</keyword>
<reference evidence="7" key="1">
    <citation type="submission" date="2018-05" db="EMBL/GenBank/DDBJ databases">
        <authorList>
            <person name="Lanie J.A."/>
            <person name="Ng W.-L."/>
            <person name="Kazmierczak K.M."/>
            <person name="Andrzejewski T.M."/>
            <person name="Davidsen T.M."/>
            <person name="Wayne K.J."/>
            <person name="Tettelin H."/>
            <person name="Glass J.I."/>
            <person name="Rusch D."/>
            <person name="Podicherti R."/>
            <person name="Tsui H.-C.T."/>
            <person name="Winkler M.E."/>
        </authorList>
    </citation>
    <scope>NUCLEOTIDE SEQUENCE</scope>
</reference>
<dbReference type="GO" id="GO:0005886">
    <property type="term" value="C:plasma membrane"/>
    <property type="evidence" value="ECO:0007669"/>
    <property type="project" value="UniProtKB-SubCell"/>
</dbReference>
<dbReference type="AlphaFoldDB" id="A0A381S6E8"/>